<evidence type="ECO:0000313" key="1">
    <source>
        <dbReference type="EMBL" id="KRH37669.1"/>
    </source>
</evidence>
<dbReference type="InParanoid" id="A0A0R0IBH8"/>
<protein>
    <submittedName>
        <fullName evidence="1 2">Uncharacterized protein</fullName>
    </submittedName>
</protein>
<evidence type="ECO:0000313" key="3">
    <source>
        <dbReference type="Proteomes" id="UP000008827"/>
    </source>
</evidence>
<dbReference type="PANTHER" id="PTHR33511">
    <property type="entry name" value="OS06G0632400 PROTEIN"/>
    <property type="match status" value="1"/>
</dbReference>
<name>A0A0R0IBH8_SOYBN</name>
<keyword evidence="3" id="KW-1185">Reference proteome</keyword>
<reference evidence="2" key="2">
    <citation type="submission" date="2018-02" db="UniProtKB">
        <authorList>
            <consortium name="EnsemblPlants"/>
        </authorList>
    </citation>
    <scope>IDENTIFICATION</scope>
    <source>
        <strain evidence="2">Williams 82</strain>
    </source>
</reference>
<dbReference type="EnsemblPlants" id="KRH37669">
    <property type="protein sequence ID" value="KRH37669"/>
    <property type="gene ID" value="GLYMA_09G081100"/>
</dbReference>
<evidence type="ECO:0000313" key="2">
    <source>
        <dbReference type="EnsemblPlants" id="KRH37669"/>
    </source>
</evidence>
<dbReference type="Proteomes" id="UP000008827">
    <property type="component" value="Chromosome 9"/>
</dbReference>
<dbReference type="Gramene" id="KRH37669">
    <property type="protein sequence ID" value="KRH37669"/>
    <property type="gene ID" value="GLYMA_09G081100"/>
</dbReference>
<reference evidence="1" key="3">
    <citation type="submission" date="2018-07" db="EMBL/GenBank/DDBJ databases">
        <title>WGS assembly of Glycine max.</title>
        <authorList>
            <person name="Schmutz J."/>
            <person name="Cannon S."/>
            <person name="Schlueter J."/>
            <person name="Ma J."/>
            <person name="Mitros T."/>
            <person name="Nelson W."/>
            <person name="Hyten D."/>
            <person name="Song Q."/>
            <person name="Thelen J."/>
            <person name="Cheng J."/>
            <person name="Xu D."/>
            <person name="Hellsten U."/>
            <person name="May G."/>
            <person name="Yu Y."/>
            <person name="Sakurai T."/>
            <person name="Umezawa T."/>
            <person name="Bhattacharyya M."/>
            <person name="Sandhu D."/>
            <person name="Valliyodan B."/>
            <person name="Lindquist E."/>
            <person name="Peto M."/>
            <person name="Grant D."/>
            <person name="Shu S."/>
            <person name="Goodstein D."/>
            <person name="Barry K."/>
            <person name="Futrell-Griggs M."/>
            <person name="Abernathy B."/>
            <person name="Du J."/>
            <person name="Tian Z."/>
            <person name="Zhu L."/>
            <person name="Gill N."/>
            <person name="Joshi T."/>
            <person name="Libault M."/>
            <person name="Sethuraman A."/>
            <person name="Zhang X."/>
            <person name="Shinozaki K."/>
            <person name="Nguyen H."/>
            <person name="Wing R."/>
            <person name="Cregan P."/>
            <person name="Specht J."/>
            <person name="Grimwood J."/>
            <person name="Rokhsar D."/>
            <person name="Stacey G."/>
            <person name="Shoemaker R."/>
            <person name="Jackson S."/>
        </authorList>
    </citation>
    <scope>NUCLEOTIDE SEQUENCE</scope>
    <source>
        <tissue evidence="1">Callus</tissue>
    </source>
</reference>
<dbReference type="EMBL" id="CM000842">
    <property type="protein sequence ID" value="KRH37669.1"/>
    <property type="molecule type" value="Genomic_DNA"/>
</dbReference>
<proteinExistence type="predicted"/>
<organism evidence="1">
    <name type="scientific">Glycine max</name>
    <name type="common">Soybean</name>
    <name type="synonym">Glycine hispida</name>
    <dbReference type="NCBI Taxonomy" id="3847"/>
    <lineage>
        <taxon>Eukaryota</taxon>
        <taxon>Viridiplantae</taxon>
        <taxon>Streptophyta</taxon>
        <taxon>Embryophyta</taxon>
        <taxon>Tracheophyta</taxon>
        <taxon>Spermatophyta</taxon>
        <taxon>Magnoliopsida</taxon>
        <taxon>eudicotyledons</taxon>
        <taxon>Gunneridae</taxon>
        <taxon>Pentapetalae</taxon>
        <taxon>rosids</taxon>
        <taxon>fabids</taxon>
        <taxon>Fabales</taxon>
        <taxon>Fabaceae</taxon>
        <taxon>Papilionoideae</taxon>
        <taxon>50 kb inversion clade</taxon>
        <taxon>NPAAA clade</taxon>
        <taxon>indigoferoid/millettioid clade</taxon>
        <taxon>Phaseoleae</taxon>
        <taxon>Glycine</taxon>
        <taxon>Glycine subgen. Soja</taxon>
    </lineage>
</organism>
<accession>A0A0R0IBH8</accession>
<gene>
    <name evidence="1" type="ORF">GLYMA_09G081100</name>
</gene>
<reference evidence="1 2" key="1">
    <citation type="journal article" date="2010" name="Nature">
        <title>Genome sequence of the palaeopolyploid soybean.</title>
        <authorList>
            <person name="Schmutz J."/>
            <person name="Cannon S.B."/>
            <person name="Schlueter J."/>
            <person name="Ma J."/>
            <person name="Mitros T."/>
            <person name="Nelson W."/>
            <person name="Hyten D.L."/>
            <person name="Song Q."/>
            <person name="Thelen J.J."/>
            <person name="Cheng J."/>
            <person name="Xu D."/>
            <person name="Hellsten U."/>
            <person name="May G.D."/>
            <person name="Yu Y."/>
            <person name="Sakurai T."/>
            <person name="Umezawa T."/>
            <person name="Bhattacharyya M.K."/>
            <person name="Sandhu D."/>
            <person name="Valliyodan B."/>
            <person name="Lindquist E."/>
            <person name="Peto M."/>
            <person name="Grant D."/>
            <person name="Shu S."/>
            <person name="Goodstein D."/>
            <person name="Barry K."/>
            <person name="Futrell-Griggs M."/>
            <person name="Abernathy B."/>
            <person name="Du J."/>
            <person name="Tian Z."/>
            <person name="Zhu L."/>
            <person name="Gill N."/>
            <person name="Joshi T."/>
            <person name="Libault M."/>
            <person name="Sethuraman A."/>
            <person name="Zhang X.-C."/>
            <person name="Shinozaki K."/>
            <person name="Nguyen H.T."/>
            <person name="Wing R.A."/>
            <person name="Cregan P."/>
            <person name="Specht J."/>
            <person name="Grimwood J."/>
            <person name="Rokhsar D."/>
            <person name="Stacey G."/>
            <person name="Shoemaker R.C."/>
            <person name="Jackson S.A."/>
        </authorList>
    </citation>
    <scope>NUCLEOTIDE SEQUENCE</scope>
    <source>
        <strain evidence="2">cv. Williams 82</strain>
        <tissue evidence="1">Callus</tissue>
    </source>
</reference>
<dbReference type="AlphaFoldDB" id="A0A0R0IBH8"/>
<sequence>MLLKVTCSSVLRVSFTKRSFNLSLYNIFKACRGSGRSIFASHKDRDHWVAEPGIDRKAFDFIAKYYATYVIASQCQFAS</sequence>